<comment type="function">
    <text evidence="2">Hydrolyzes RNA 2',3'-cyclic phosphodiester to an RNA 2'-phosphomonoester.</text>
</comment>
<feature type="short sequence motif" description="HXTX 1" evidence="2">
    <location>
        <begin position="39"/>
        <end position="42"/>
    </location>
</feature>
<keyword evidence="1 2" id="KW-0378">Hydrolase</keyword>
<dbReference type="PANTHER" id="PTHR35561:SF1">
    <property type="entry name" value="RNA 2',3'-CYCLIC PHOSPHODIESTERASE"/>
    <property type="match status" value="1"/>
</dbReference>
<evidence type="ECO:0000313" key="4">
    <source>
        <dbReference type="Proteomes" id="UP001209076"/>
    </source>
</evidence>
<feature type="active site" description="Proton acceptor" evidence="2">
    <location>
        <position position="121"/>
    </location>
</feature>
<comment type="caution">
    <text evidence="3">The sequence shown here is derived from an EMBL/GenBank/DDBJ whole genome shotgun (WGS) entry which is preliminary data.</text>
</comment>
<dbReference type="EC" id="3.1.4.58" evidence="2"/>
<dbReference type="InterPro" id="IPR009097">
    <property type="entry name" value="Cyclic_Pdiesterase"/>
</dbReference>
<feature type="short sequence motif" description="HXTX 2" evidence="2">
    <location>
        <begin position="121"/>
        <end position="124"/>
    </location>
</feature>
<evidence type="ECO:0000313" key="3">
    <source>
        <dbReference type="EMBL" id="MCU0104612.1"/>
    </source>
</evidence>
<gene>
    <name evidence="3" type="primary">thpR</name>
    <name evidence="3" type="ORF">N7603_02965</name>
</gene>
<dbReference type="Gene3D" id="3.90.1140.10">
    <property type="entry name" value="Cyclic phosphodiesterase"/>
    <property type="match status" value="1"/>
</dbReference>
<comment type="catalytic activity">
    <reaction evidence="2">
        <text>a 3'-end 2',3'-cyclophospho-ribonucleotide-RNA + H2O = a 3'-end 2'-phospho-ribonucleotide-RNA + H(+)</text>
        <dbReference type="Rhea" id="RHEA:11828"/>
        <dbReference type="Rhea" id="RHEA-COMP:10464"/>
        <dbReference type="Rhea" id="RHEA-COMP:17353"/>
        <dbReference type="ChEBI" id="CHEBI:15377"/>
        <dbReference type="ChEBI" id="CHEBI:15378"/>
        <dbReference type="ChEBI" id="CHEBI:83064"/>
        <dbReference type="ChEBI" id="CHEBI:173113"/>
        <dbReference type="EC" id="3.1.4.58"/>
    </reaction>
</comment>
<reference evidence="4" key="1">
    <citation type="submission" date="2023-07" db="EMBL/GenBank/DDBJ databases">
        <title>Novel Mycoplasma species identified in domestic and wild animals.</title>
        <authorList>
            <person name="Volokhov D.V."/>
            <person name="Furtak V.A."/>
            <person name="Zagorodnyaya T.A."/>
        </authorList>
    </citation>
    <scope>NUCLEOTIDE SEQUENCE [LARGE SCALE GENOMIC DNA]</scope>
    <source>
        <strain evidence="4">92-19</strain>
    </source>
</reference>
<evidence type="ECO:0000256" key="1">
    <source>
        <dbReference type="ARBA" id="ARBA00022801"/>
    </source>
</evidence>
<organism evidence="3 4">
    <name type="scientific">Paracholeplasma vituli</name>
    <dbReference type="NCBI Taxonomy" id="69473"/>
    <lineage>
        <taxon>Bacteria</taxon>
        <taxon>Bacillati</taxon>
        <taxon>Mycoplasmatota</taxon>
        <taxon>Mollicutes</taxon>
        <taxon>Acholeplasmatales</taxon>
        <taxon>Acholeplasmataceae</taxon>
        <taxon>Paracholeplasma</taxon>
    </lineage>
</organism>
<dbReference type="Proteomes" id="UP001209076">
    <property type="component" value="Unassembled WGS sequence"/>
</dbReference>
<dbReference type="RefSeq" id="WP_262095855.1">
    <property type="nucleotide sequence ID" value="NZ_JAOEGN010000004.1"/>
</dbReference>
<dbReference type="SUPFAM" id="SSF55144">
    <property type="entry name" value="LigT-like"/>
    <property type="match status" value="1"/>
</dbReference>
<evidence type="ECO:0000256" key="2">
    <source>
        <dbReference type="HAMAP-Rule" id="MF_01940"/>
    </source>
</evidence>
<proteinExistence type="inferred from homology"/>
<name>A0ABT2PY07_9MOLU</name>
<sequence length="172" mass="19682">MRLFIGLALNTDLKQKLYTLSQNLVKDTMGRATSVDNYHITLAYLGEVDEAQCELIKTSLQTLDYPRFELYTDQTSYFQKGERYIYFTSLKPSAALHELYQKVIEHIKPLSLTVSGAFHPHITLIRQGRALPFFKLTSLDESLIEVSSITLFESHSIDGVLTYTPILHHNLI</sequence>
<dbReference type="EMBL" id="JAOEGN010000004">
    <property type="protein sequence ID" value="MCU0104612.1"/>
    <property type="molecule type" value="Genomic_DNA"/>
</dbReference>
<dbReference type="NCBIfam" id="TIGR02258">
    <property type="entry name" value="2_5_ligase"/>
    <property type="match status" value="1"/>
</dbReference>
<protein>
    <recommendedName>
        <fullName evidence="2">RNA 2',3'-cyclic phosphodiesterase</fullName>
        <shortName evidence="2">RNA 2',3'-CPDase</shortName>
        <ecNumber evidence="2">3.1.4.58</ecNumber>
    </recommendedName>
</protein>
<keyword evidence="4" id="KW-1185">Reference proteome</keyword>
<dbReference type="InterPro" id="IPR004175">
    <property type="entry name" value="RNA_CPDase"/>
</dbReference>
<comment type="similarity">
    <text evidence="2">Belongs to the 2H phosphoesterase superfamily. ThpR family.</text>
</comment>
<feature type="active site" description="Proton donor" evidence="2">
    <location>
        <position position="39"/>
    </location>
</feature>
<accession>A0ABT2PY07</accession>
<dbReference type="PANTHER" id="PTHR35561">
    <property type="entry name" value="RNA 2',3'-CYCLIC PHOSPHODIESTERASE"/>
    <property type="match status" value="1"/>
</dbReference>
<dbReference type="HAMAP" id="MF_01940">
    <property type="entry name" value="RNA_CPDase"/>
    <property type="match status" value="1"/>
</dbReference>
<dbReference type="Pfam" id="PF13563">
    <property type="entry name" value="2_5_RNA_ligase2"/>
    <property type="match status" value="1"/>
</dbReference>